<dbReference type="Pfam" id="PF00675">
    <property type="entry name" value="Peptidase_M16"/>
    <property type="match status" value="1"/>
</dbReference>
<dbReference type="PANTHER" id="PTHR11851">
    <property type="entry name" value="METALLOPROTEASE"/>
    <property type="match status" value="1"/>
</dbReference>
<sequence>MKSIVLENGIKLIYKPIEGDITSFCIGFNAGALEEEGYPLGIAHAVEHMVFKETKHRSEDEINRLCDQIFGFQNAMTNYPYVVYYGTSLSEDFQVGLDLFSDILINPTFPVNGFNEEIAIIKEELKEWKDDVYQSCEDELLYNAFNTRRIKNLIIGTEDSVSSITLDHIKSFYNEFYRPDNMVITVVTSLDYDEVIEIVSRLFKDFRKEDMGDIEKINHIKLYEENNPGLFSKVREDINGAKIMVTYPLHHLNDEEIKALEIFNHFFGVGTSSILYNNIRTKNALAYEVGSSIKNERGIKLFSIHLGTSKDKVDKAIEIINSSIEKVKNCSDLFTKDEIKNAFKSIKLKRELRLEKSIQLAKDLTCYQLMYGSYNKVYEEVESTNNIDSEFIYTVVHKVFNNPTIQILS</sequence>
<gene>
    <name evidence="4" type="ORF">KQI86_02140</name>
</gene>
<evidence type="ECO:0000313" key="5">
    <source>
        <dbReference type="Proteomes" id="UP000726170"/>
    </source>
</evidence>
<comment type="caution">
    <text evidence="4">The sequence shown here is derived from an EMBL/GenBank/DDBJ whole genome shotgun (WGS) entry which is preliminary data.</text>
</comment>
<dbReference type="Proteomes" id="UP000726170">
    <property type="component" value="Unassembled WGS sequence"/>
</dbReference>
<evidence type="ECO:0000256" key="1">
    <source>
        <dbReference type="ARBA" id="ARBA00007261"/>
    </source>
</evidence>
<feature type="domain" description="Peptidase M16 N-terminal" evidence="2">
    <location>
        <begin position="26"/>
        <end position="157"/>
    </location>
</feature>
<evidence type="ECO:0000313" key="4">
    <source>
        <dbReference type="EMBL" id="MBU5483108.1"/>
    </source>
</evidence>
<name>A0ABS6ED34_9CLOT</name>
<dbReference type="Pfam" id="PF05193">
    <property type="entry name" value="Peptidase_M16_C"/>
    <property type="match status" value="1"/>
</dbReference>
<dbReference type="RefSeq" id="WP_216437511.1">
    <property type="nucleotide sequence ID" value="NZ_JAHLQF010000001.1"/>
</dbReference>
<keyword evidence="5" id="KW-1185">Reference proteome</keyword>
<evidence type="ECO:0000259" key="2">
    <source>
        <dbReference type="Pfam" id="PF00675"/>
    </source>
</evidence>
<organism evidence="4 5">
    <name type="scientific">Clostridium mobile</name>
    <dbReference type="NCBI Taxonomy" id="2841512"/>
    <lineage>
        <taxon>Bacteria</taxon>
        <taxon>Bacillati</taxon>
        <taxon>Bacillota</taxon>
        <taxon>Clostridia</taxon>
        <taxon>Eubacteriales</taxon>
        <taxon>Clostridiaceae</taxon>
        <taxon>Clostridium</taxon>
    </lineage>
</organism>
<dbReference type="PANTHER" id="PTHR11851:SF49">
    <property type="entry name" value="MITOCHONDRIAL-PROCESSING PEPTIDASE SUBUNIT ALPHA"/>
    <property type="match status" value="1"/>
</dbReference>
<evidence type="ECO:0000259" key="3">
    <source>
        <dbReference type="Pfam" id="PF05193"/>
    </source>
</evidence>
<feature type="domain" description="Peptidase M16 C-terminal" evidence="3">
    <location>
        <begin position="163"/>
        <end position="342"/>
    </location>
</feature>
<accession>A0ABS6ED34</accession>
<proteinExistence type="inferred from homology"/>
<dbReference type="InterPro" id="IPR007863">
    <property type="entry name" value="Peptidase_M16_C"/>
</dbReference>
<reference evidence="4 5" key="1">
    <citation type="submission" date="2021-06" db="EMBL/GenBank/DDBJ databases">
        <authorList>
            <person name="Sun Q."/>
            <person name="Li D."/>
        </authorList>
    </citation>
    <scope>NUCLEOTIDE SEQUENCE [LARGE SCALE GENOMIC DNA]</scope>
    <source>
        <strain evidence="4 5">MSJ-11</strain>
    </source>
</reference>
<dbReference type="EMBL" id="JAHLQF010000001">
    <property type="protein sequence ID" value="MBU5483108.1"/>
    <property type="molecule type" value="Genomic_DNA"/>
</dbReference>
<dbReference type="InterPro" id="IPR011765">
    <property type="entry name" value="Pept_M16_N"/>
</dbReference>
<dbReference type="InterPro" id="IPR050361">
    <property type="entry name" value="MPP/UQCRC_Complex"/>
</dbReference>
<protein>
    <submittedName>
        <fullName evidence="4">Insulinase family protein</fullName>
    </submittedName>
</protein>
<comment type="similarity">
    <text evidence="1">Belongs to the peptidase M16 family.</text>
</comment>